<feature type="transmembrane region" description="Helical" evidence="17">
    <location>
        <begin position="140"/>
        <end position="158"/>
    </location>
</feature>
<comment type="subcellular location">
    <subcellularLocation>
        <location evidence="1">Cell membrane</location>
        <topology evidence="1">Multi-pass membrane protein</topology>
    </subcellularLocation>
</comment>
<keyword evidence="5" id="KW-0328">Glycosyltransferase</keyword>
<keyword evidence="10 17" id="KW-1133">Transmembrane helix</keyword>
<evidence type="ECO:0000256" key="6">
    <source>
        <dbReference type="ARBA" id="ARBA00022679"/>
    </source>
</evidence>
<dbReference type="PROSITE" id="PS00428">
    <property type="entry name" value="FTSW_RODA_SPOVE"/>
    <property type="match status" value="1"/>
</dbReference>
<dbReference type="GO" id="GO:0009252">
    <property type="term" value="P:peptidoglycan biosynthetic process"/>
    <property type="evidence" value="ECO:0007669"/>
    <property type="project" value="UniProtKB-KW"/>
</dbReference>
<dbReference type="SUPFAM" id="SSF52540">
    <property type="entry name" value="P-loop containing nucleoside triphosphate hydrolases"/>
    <property type="match status" value="1"/>
</dbReference>
<feature type="transmembrane region" description="Helical" evidence="17">
    <location>
        <begin position="264"/>
        <end position="290"/>
    </location>
</feature>
<feature type="transmembrane region" description="Helical" evidence="17">
    <location>
        <begin position="187"/>
        <end position="206"/>
    </location>
</feature>
<evidence type="ECO:0000256" key="17">
    <source>
        <dbReference type="SAM" id="Phobius"/>
    </source>
</evidence>
<evidence type="ECO:0000256" key="11">
    <source>
        <dbReference type="ARBA" id="ARBA00023136"/>
    </source>
</evidence>
<protein>
    <recommendedName>
        <fullName evidence="15">peptidoglycan glycosyltransferase</fullName>
        <ecNumber evidence="15">2.4.99.28</ecNumber>
    </recommendedName>
    <alternativeName>
        <fullName evidence="14">Peptidoglycan polymerase</fullName>
    </alternativeName>
</protein>
<keyword evidence="9" id="KW-0573">Peptidoglycan synthesis</keyword>
<evidence type="ECO:0000256" key="1">
    <source>
        <dbReference type="ARBA" id="ARBA00004651"/>
    </source>
</evidence>
<evidence type="ECO:0000256" key="5">
    <source>
        <dbReference type="ARBA" id="ARBA00022676"/>
    </source>
</evidence>
<name>A0A0F9DE47_9ZZZZ</name>
<dbReference type="EC" id="2.4.99.28" evidence="15"/>
<keyword evidence="4" id="KW-0132">Cell division</keyword>
<keyword evidence="6" id="KW-0808">Transferase</keyword>
<feature type="transmembrane region" description="Helical" evidence="17">
    <location>
        <begin position="12"/>
        <end position="34"/>
    </location>
</feature>
<comment type="caution">
    <text evidence="18">The sequence shown here is derived from an EMBL/GenBank/DDBJ whole genome shotgun (WGS) entry which is preliminary data.</text>
</comment>
<evidence type="ECO:0000256" key="4">
    <source>
        <dbReference type="ARBA" id="ARBA00022618"/>
    </source>
</evidence>
<gene>
    <name evidence="18" type="ORF">LCGC14_2210420</name>
</gene>
<dbReference type="Gene3D" id="3.40.50.300">
    <property type="entry name" value="P-loop containing nucleotide triphosphate hydrolases"/>
    <property type="match status" value="1"/>
</dbReference>
<evidence type="ECO:0000256" key="15">
    <source>
        <dbReference type="ARBA" id="ARBA00044770"/>
    </source>
</evidence>
<evidence type="ECO:0000256" key="2">
    <source>
        <dbReference type="ARBA" id="ARBA00004752"/>
    </source>
</evidence>
<feature type="transmembrane region" description="Helical" evidence="17">
    <location>
        <begin position="78"/>
        <end position="95"/>
    </location>
</feature>
<evidence type="ECO:0000256" key="13">
    <source>
        <dbReference type="ARBA" id="ARBA00023316"/>
    </source>
</evidence>
<dbReference type="GO" id="GO:0008360">
    <property type="term" value="P:regulation of cell shape"/>
    <property type="evidence" value="ECO:0007669"/>
    <property type="project" value="UniProtKB-KW"/>
</dbReference>
<keyword evidence="3" id="KW-1003">Cell membrane</keyword>
<dbReference type="InterPro" id="IPR027417">
    <property type="entry name" value="P-loop_NTPase"/>
</dbReference>
<feature type="transmembrane region" description="Helical" evidence="17">
    <location>
        <begin position="107"/>
        <end position="128"/>
    </location>
</feature>
<accession>A0A0F9DE47</accession>
<dbReference type="GO" id="GO:0051301">
    <property type="term" value="P:cell division"/>
    <property type="evidence" value="ECO:0007669"/>
    <property type="project" value="UniProtKB-KW"/>
</dbReference>
<dbReference type="GO" id="GO:0032153">
    <property type="term" value="C:cell division site"/>
    <property type="evidence" value="ECO:0007669"/>
    <property type="project" value="TreeGrafter"/>
</dbReference>
<keyword evidence="8" id="KW-0133">Cell shape</keyword>
<keyword evidence="12" id="KW-0131">Cell cycle</keyword>
<dbReference type="GO" id="GO:0071555">
    <property type="term" value="P:cell wall organization"/>
    <property type="evidence" value="ECO:0007669"/>
    <property type="project" value="UniProtKB-KW"/>
</dbReference>
<dbReference type="Pfam" id="PF01098">
    <property type="entry name" value="FTSW_RODA_SPOVE"/>
    <property type="match status" value="1"/>
</dbReference>
<dbReference type="PANTHER" id="PTHR30474">
    <property type="entry name" value="CELL CYCLE PROTEIN"/>
    <property type="match status" value="1"/>
</dbReference>
<proteinExistence type="inferred from homology"/>
<dbReference type="InterPro" id="IPR018365">
    <property type="entry name" value="Cell_cycle_FtsW-rel_CS"/>
</dbReference>
<evidence type="ECO:0000256" key="12">
    <source>
        <dbReference type="ARBA" id="ARBA00023306"/>
    </source>
</evidence>
<evidence type="ECO:0000256" key="10">
    <source>
        <dbReference type="ARBA" id="ARBA00022989"/>
    </source>
</evidence>
<dbReference type="InterPro" id="IPR013437">
    <property type="entry name" value="FtsW"/>
</dbReference>
<dbReference type="PANTHER" id="PTHR30474:SF2">
    <property type="entry name" value="PEPTIDOGLYCAN GLYCOSYLTRANSFERASE FTSW-RELATED"/>
    <property type="match status" value="1"/>
</dbReference>
<keyword evidence="11 17" id="KW-0472">Membrane</keyword>
<dbReference type="NCBIfam" id="TIGR02614">
    <property type="entry name" value="ftsW"/>
    <property type="match status" value="1"/>
</dbReference>
<evidence type="ECO:0000256" key="14">
    <source>
        <dbReference type="ARBA" id="ARBA00032370"/>
    </source>
</evidence>
<comment type="pathway">
    <text evidence="2">Cell wall biogenesis; peptidoglycan biosynthesis.</text>
</comment>
<sequence length="463" mass="50482">MSQAPMEFDKKLLFSTGALLLIGLVMVCSASITVADSKLDQPLFYFVRQFAFALIGLVCAWAVVSIRLAVWQRIAPQLLMAGVAMLIMVLIPGIGREVNGSSRWLPLGPVNLQVAEIIKLFAIVYIADYLQRHHGRLHDSFFKVLAPLMLLGVAALLLLLQPDMGSMVVIMSTVLAMLFLGGARLDIFASLIGVMGGLFALLIWIAPYRLERLQSFMDPWADPFGSGFQLTQALIAFGRGDWLGVGLGSSMQKLFYLPEAHTDFLYSIIAEELGLVGALTVIALFFVFIWRALSIGRAAEQAGQVFAAQIAYGIGIWLGLQACVNIGVNMGALPTKGLTLPLMSYGGSSLDIVLVKDGNRVRLKGGSGGSVVQVLAYLLRHLMTTAQKPALRRLAVLDEPFSMLRPEQRPALSMLVEDITNRLDFQFLFSSDEDELADVADVVYQVYPGGKVELIKKGQEVQA</sequence>
<feature type="transmembrane region" description="Helical" evidence="17">
    <location>
        <begin position="164"/>
        <end position="180"/>
    </location>
</feature>
<evidence type="ECO:0000256" key="16">
    <source>
        <dbReference type="ARBA" id="ARBA00049902"/>
    </source>
</evidence>
<dbReference type="EMBL" id="LAZR01029321">
    <property type="protein sequence ID" value="KKL59929.1"/>
    <property type="molecule type" value="Genomic_DNA"/>
</dbReference>
<keyword evidence="13" id="KW-0961">Cell wall biogenesis/degradation</keyword>
<evidence type="ECO:0000313" key="18">
    <source>
        <dbReference type="EMBL" id="KKL59929.1"/>
    </source>
</evidence>
<dbReference type="GO" id="GO:0015648">
    <property type="term" value="F:lipid-linked peptidoglycan transporter activity"/>
    <property type="evidence" value="ECO:0007669"/>
    <property type="project" value="TreeGrafter"/>
</dbReference>
<feature type="transmembrane region" description="Helical" evidence="17">
    <location>
        <begin position="46"/>
        <end position="66"/>
    </location>
</feature>
<evidence type="ECO:0000256" key="3">
    <source>
        <dbReference type="ARBA" id="ARBA00022475"/>
    </source>
</evidence>
<dbReference type="AlphaFoldDB" id="A0A0F9DE47"/>
<dbReference type="HAMAP" id="MF_00913">
    <property type="entry name" value="PGT_FtsW_proteobact"/>
    <property type="match status" value="1"/>
</dbReference>
<dbReference type="GO" id="GO:0008955">
    <property type="term" value="F:peptidoglycan glycosyltransferase activity"/>
    <property type="evidence" value="ECO:0007669"/>
    <property type="project" value="UniProtKB-EC"/>
</dbReference>
<evidence type="ECO:0000256" key="8">
    <source>
        <dbReference type="ARBA" id="ARBA00022960"/>
    </source>
</evidence>
<evidence type="ECO:0000256" key="7">
    <source>
        <dbReference type="ARBA" id="ARBA00022692"/>
    </source>
</evidence>
<dbReference type="InterPro" id="IPR001182">
    <property type="entry name" value="FtsW/RodA"/>
</dbReference>
<dbReference type="GO" id="GO:0005886">
    <property type="term" value="C:plasma membrane"/>
    <property type="evidence" value="ECO:0007669"/>
    <property type="project" value="UniProtKB-SubCell"/>
</dbReference>
<reference evidence="18" key="1">
    <citation type="journal article" date="2015" name="Nature">
        <title>Complex archaea that bridge the gap between prokaryotes and eukaryotes.</title>
        <authorList>
            <person name="Spang A."/>
            <person name="Saw J.H."/>
            <person name="Jorgensen S.L."/>
            <person name="Zaremba-Niedzwiedzka K."/>
            <person name="Martijn J."/>
            <person name="Lind A.E."/>
            <person name="van Eijk R."/>
            <person name="Schleper C."/>
            <person name="Guy L."/>
            <person name="Ettema T.J."/>
        </authorList>
    </citation>
    <scope>NUCLEOTIDE SEQUENCE</scope>
</reference>
<organism evidence="18">
    <name type="scientific">marine sediment metagenome</name>
    <dbReference type="NCBI Taxonomy" id="412755"/>
    <lineage>
        <taxon>unclassified sequences</taxon>
        <taxon>metagenomes</taxon>
        <taxon>ecological metagenomes</taxon>
    </lineage>
</organism>
<evidence type="ECO:0000256" key="9">
    <source>
        <dbReference type="ARBA" id="ARBA00022984"/>
    </source>
</evidence>
<comment type="catalytic activity">
    <reaction evidence="16">
        <text>[GlcNAc-(1-&gt;4)-Mur2Ac(oyl-L-Ala-gamma-D-Glu-L-Lys-D-Ala-D-Ala)](n)-di-trans,octa-cis-undecaprenyl diphosphate + beta-D-GlcNAc-(1-&gt;4)-Mur2Ac(oyl-L-Ala-gamma-D-Glu-L-Lys-D-Ala-D-Ala)-di-trans,octa-cis-undecaprenyl diphosphate = [GlcNAc-(1-&gt;4)-Mur2Ac(oyl-L-Ala-gamma-D-Glu-L-Lys-D-Ala-D-Ala)](n+1)-di-trans,octa-cis-undecaprenyl diphosphate + di-trans,octa-cis-undecaprenyl diphosphate + H(+)</text>
        <dbReference type="Rhea" id="RHEA:23708"/>
        <dbReference type="Rhea" id="RHEA-COMP:9602"/>
        <dbReference type="Rhea" id="RHEA-COMP:9603"/>
        <dbReference type="ChEBI" id="CHEBI:15378"/>
        <dbReference type="ChEBI" id="CHEBI:58405"/>
        <dbReference type="ChEBI" id="CHEBI:60033"/>
        <dbReference type="ChEBI" id="CHEBI:78435"/>
        <dbReference type="EC" id="2.4.99.28"/>
    </reaction>
</comment>
<keyword evidence="7 17" id="KW-0812">Transmembrane</keyword>